<feature type="transmembrane region" description="Helical" evidence="1">
    <location>
        <begin position="21"/>
        <end position="43"/>
    </location>
</feature>
<feature type="transmembrane region" description="Helical" evidence="1">
    <location>
        <begin position="70"/>
        <end position="88"/>
    </location>
</feature>
<dbReference type="RefSeq" id="WP_305894681.1">
    <property type="nucleotide sequence ID" value="NZ_JAUZVZ010000025.1"/>
</dbReference>
<keyword evidence="1" id="KW-1133">Transmembrane helix</keyword>
<evidence type="ECO:0000256" key="1">
    <source>
        <dbReference type="SAM" id="Phobius"/>
    </source>
</evidence>
<keyword evidence="1" id="KW-0472">Membrane</keyword>
<dbReference type="Proteomes" id="UP001231616">
    <property type="component" value="Unassembled WGS sequence"/>
</dbReference>
<evidence type="ECO:0000313" key="2">
    <source>
        <dbReference type="EMBL" id="MDP4537418.1"/>
    </source>
</evidence>
<evidence type="ECO:0000313" key="3">
    <source>
        <dbReference type="Proteomes" id="UP001231616"/>
    </source>
</evidence>
<gene>
    <name evidence="2" type="ORF">Q3O60_14590</name>
</gene>
<protein>
    <recommendedName>
        <fullName evidence="4">Transmembrane protein</fullName>
    </recommendedName>
</protein>
<proteinExistence type="predicted"/>
<keyword evidence="3" id="KW-1185">Reference proteome</keyword>
<accession>A0ABT9H295</accession>
<reference evidence="2 3" key="1">
    <citation type="submission" date="2023-08" db="EMBL/GenBank/DDBJ databases">
        <authorList>
            <person name="Joshi A."/>
            <person name="Thite S."/>
        </authorList>
    </citation>
    <scope>NUCLEOTIDE SEQUENCE [LARGE SCALE GENOMIC DNA]</scope>
    <source>
        <strain evidence="2 3">AC40</strain>
    </source>
</reference>
<feature type="transmembrane region" description="Helical" evidence="1">
    <location>
        <begin position="100"/>
        <end position="119"/>
    </location>
</feature>
<evidence type="ECO:0008006" key="4">
    <source>
        <dbReference type="Google" id="ProtNLM"/>
    </source>
</evidence>
<name>A0ABT9H295_9GAMM</name>
<sequence length="121" mass="14429">MTEHGAFKNDRRHGPDLIRQLFSWMAILAWLVFIVAIVLIHYARPELDTGLVRYWQLDIRQDWHPQLTLWLHYLLWVTAGLSGVSLVFNRLRARRKEDRLHFNLVLLLLTSIALVLYLMRL</sequence>
<organism evidence="2 3">
    <name type="scientific">Alkalimonas collagenimarina</name>
    <dbReference type="NCBI Taxonomy" id="400390"/>
    <lineage>
        <taxon>Bacteria</taxon>
        <taxon>Pseudomonadati</taxon>
        <taxon>Pseudomonadota</taxon>
        <taxon>Gammaproteobacteria</taxon>
        <taxon>Alkalimonas</taxon>
    </lineage>
</organism>
<keyword evidence="1" id="KW-0812">Transmembrane</keyword>
<comment type="caution">
    <text evidence="2">The sequence shown here is derived from an EMBL/GenBank/DDBJ whole genome shotgun (WGS) entry which is preliminary data.</text>
</comment>
<dbReference type="EMBL" id="JAUZVZ010000025">
    <property type="protein sequence ID" value="MDP4537418.1"/>
    <property type="molecule type" value="Genomic_DNA"/>
</dbReference>